<dbReference type="GO" id="GO:0016757">
    <property type="term" value="F:glycosyltransferase activity"/>
    <property type="evidence" value="ECO:0007669"/>
    <property type="project" value="UniProtKB-KW"/>
</dbReference>
<dbReference type="Gene3D" id="3.90.550.10">
    <property type="entry name" value="Spore Coat Polysaccharide Biosynthesis Protein SpsA, Chain A"/>
    <property type="match status" value="1"/>
</dbReference>
<name>A0A1H9UT65_BUTFI</name>
<dbReference type="AlphaFoldDB" id="A0A1H9UT65"/>
<protein>
    <submittedName>
        <fullName evidence="4">Glycosyl transferase family 2</fullName>
    </submittedName>
</protein>
<dbReference type="EMBL" id="FOGJ01000019">
    <property type="protein sequence ID" value="SES12257.1"/>
    <property type="molecule type" value="Genomic_DNA"/>
</dbReference>
<evidence type="ECO:0000256" key="1">
    <source>
        <dbReference type="ARBA" id="ARBA00022676"/>
    </source>
</evidence>
<evidence type="ECO:0000256" key="2">
    <source>
        <dbReference type="ARBA" id="ARBA00022679"/>
    </source>
</evidence>
<accession>A0A1H9UT65</accession>
<dbReference type="CDD" id="cd00761">
    <property type="entry name" value="Glyco_tranf_GTA_type"/>
    <property type="match status" value="1"/>
</dbReference>
<dbReference type="Pfam" id="PF00535">
    <property type="entry name" value="Glycos_transf_2"/>
    <property type="match status" value="1"/>
</dbReference>
<dbReference type="PANTHER" id="PTHR22916:SF51">
    <property type="entry name" value="GLYCOSYLTRANSFERASE EPSH-RELATED"/>
    <property type="match status" value="1"/>
</dbReference>
<dbReference type="PANTHER" id="PTHR22916">
    <property type="entry name" value="GLYCOSYLTRANSFERASE"/>
    <property type="match status" value="1"/>
</dbReference>
<keyword evidence="2 4" id="KW-0808">Transferase</keyword>
<dbReference type="InterPro" id="IPR029044">
    <property type="entry name" value="Nucleotide-diphossugar_trans"/>
</dbReference>
<gene>
    <name evidence="4" type="ORF">SAMN04487884_11978</name>
</gene>
<evidence type="ECO:0000313" key="4">
    <source>
        <dbReference type="EMBL" id="SES12257.1"/>
    </source>
</evidence>
<evidence type="ECO:0000313" key="5">
    <source>
        <dbReference type="Proteomes" id="UP000182584"/>
    </source>
</evidence>
<dbReference type="InterPro" id="IPR001173">
    <property type="entry name" value="Glyco_trans_2-like"/>
</dbReference>
<sequence>MTIKNEPLISVIVPIYHVEQYLRRCIDSIIGQTYKNLEIILVDDGSDDGCPAICDEYARKDNRIVVIHKDNGGLSDARNVGIDIAKGEYLAFVDSDDYIHKDMYRILMKELIKSDSDVSMSTYKYVYDGKPDEQDITYEEDYSIETMSGIQAQYSYYSDDKKLELTVAWNKLYKKELFSDLRYPKGKIFEDEFTTYKALYRSKNICLVNLPLYYYLQRNDSIIGVMNGKRNAKVVDGYLQRIEFYNKENEDELWCKAVMHCLHMICYLKSCNKELDSSNADIFGTYRKDLLKVICNNSSAYNKLSKCQKVEIRLFKISSSLYYQVWNKYKKS</sequence>
<reference evidence="4 5" key="1">
    <citation type="submission" date="2016-10" db="EMBL/GenBank/DDBJ databases">
        <authorList>
            <person name="de Groot N.N."/>
        </authorList>
    </citation>
    <scope>NUCLEOTIDE SEQUENCE [LARGE SCALE GENOMIC DNA]</scope>
    <source>
        <strain evidence="4 5">AR40</strain>
    </source>
</reference>
<keyword evidence="1" id="KW-0328">Glycosyltransferase</keyword>
<organism evidence="4 5">
    <name type="scientific">Butyrivibrio fibrisolvens</name>
    <dbReference type="NCBI Taxonomy" id="831"/>
    <lineage>
        <taxon>Bacteria</taxon>
        <taxon>Bacillati</taxon>
        <taxon>Bacillota</taxon>
        <taxon>Clostridia</taxon>
        <taxon>Lachnospirales</taxon>
        <taxon>Lachnospiraceae</taxon>
        <taxon>Butyrivibrio</taxon>
    </lineage>
</organism>
<evidence type="ECO:0000259" key="3">
    <source>
        <dbReference type="Pfam" id="PF00535"/>
    </source>
</evidence>
<proteinExistence type="predicted"/>
<dbReference type="SUPFAM" id="SSF53448">
    <property type="entry name" value="Nucleotide-diphospho-sugar transferases"/>
    <property type="match status" value="1"/>
</dbReference>
<dbReference type="RefSeq" id="WP_074757219.1">
    <property type="nucleotide sequence ID" value="NZ_FOGJ01000019.1"/>
</dbReference>
<feature type="domain" description="Glycosyltransferase 2-like" evidence="3">
    <location>
        <begin position="10"/>
        <end position="181"/>
    </location>
</feature>
<dbReference type="Proteomes" id="UP000182584">
    <property type="component" value="Unassembled WGS sequence"/>
</dbReference>